<dbReference type="OrthoDB" id="9886271at2759"/>
<feature type="transmembrane region" description="Helical" evidence="8">
    <location>
        <begin position="197"/>
        <end position="223"/>
    </location>
</feature>
<keyword evidence="4 8" id="KW-1133">Transmembrane helix</keyword>
<dbReference type="CTD" id="10077"/>
<reference evidence="10" key="1">
    <citation type="submission" date="2011-11" db="EMBL/GenBank/DDBJ databases">
        <title>The Draft Genome of Spermophilus tridecemlineatus.</title>
        <authorList>
            <consortium name="The Broad Institute Genome Assembly &amp; Analysis Group"/>
            <consortium name="Computational R&amp;D Group"/>
            <consortium name="and Sequencing Platform"/>
            <person name="Di Palma F."/>
            <person name="Alfoldi J."/>
            <person name="Johnson J."/>
            <person name="Berlin A."/>
            <person name="Gnerre S."/>
            <person name="Jaffe D."/>
            <person name="MacCallum I."/>
            <person name="Young S."/>
            <person name="Walker B.J."/>
            <person name="Lindblad-Toh K."/>
        </authorList>
    </citation>
    <scope>NUCLEOTIDE SEQUENCE [LARGE SCALE GENOMIC DNA]</scope>
</reference>
<evidence type="ECO:0000256" key="8">
    <source>
        <dbReference type="SAM" id="Phobius"/>
    </source>
</evidence>
<dbReference type="InterPro" id="IPR042782">
    <property type="entry name" value="PHEMX_LEL"/>
</dbReference>
<keyword evidence="5 8" id="KW-0472">Membrane</keyword>
<dbReference type="Pfam" id="PF00335">
    <property type="entry name" value="Tetraspanin"/>
    <property type="match status" value="1"/>
</dbReference>
<dbReference type="Gene3D" id="1.10.1450.10">
    <property type="entry name" value="Tetraspanin"/>
    <property type="match status" value="1"/>
</dbReference>
<dbReference type="GO" id="GO:0070527">
    <property type="term" value="P:platelet aggregation"/>
    <property type="evidence" value="ECO:0007669"/>
    <property type="project" value="Ensembl"/>
</dbReference>
<dbReference type="SUPFAM" id="SSF48652">
    <property type="entry name" value="Tetraspanin"/>
    <property type="match status" value="1"/>
</dbReference>
<sequence length="314" mass="34305">MGPGRRVRVAKCQMLVTCFFVLLLSLSMATAMALLHLEDRFAVVSRASLDSNPWEAVHRWVFSLGISLAGLLSLGATLSAAATMREAPGLLATGFLCFALVFCSLVQVALWRFHNPTQVEDAMLDTYDLVYDQAVRSPSSIQWPELAAIQDTFLCCGKRSPFQLLGSREADPCRGEEAAREDCLQSIRSFLKTPQNIAFMLTSTGLALMVYAMLLSSFLCFAVRSGRGLDRRGKYTLTPRACGCQVQEPSRFTLSQGGPVPRRSSEAEALAGHGVQEDACMTLIGSRAYPLIRPCPATRLPTDGRHQPQAPQDP</sequence>
<evidence type="ECO:0000256" key="4">
    <source>
        <dbReference type="ARBA" id="ARBA00022989"/>
    </source>
</evidence>
<dbReference type="KEGG" id="iti:101967537"/>
<dbReference type="FunFam" id="1.10.1450.10:FF:000022">
    <property type="entry name" value="Tetraspanin 32"/>
    <property type="match status" value="1"/>
</dbReference>
<dbReference type="eggNOG" id="ENOG502S0ED">
    <property type="taxonomic scope" value="Eukaryota"/>
</dbReference>
<evidence type="ECO:0000256" key="3">
    <source>
        <dbReference type="ARBA" id="ARBA00022692"/>
    </source>
</evidence>
<dbReference type="AlphaFoldDB" id="I3MTD1"/>
<dbReference type="EMBL" id="AGTP01107787">
    <property type="status" value="NOT_ANNOTATED_CDS"/>
    <property type="molecule type" value="Genomic_DNA"/>
</dbReference>
<keyword evidence="10" id="KW-1185">Reference proteome</keyword>
<dbReference type="InParanoid" id="I3MTD1"/>
<evidence type="ECO:0000256" key="2">
    <source>
        <dbReference type="ARBA" id="ARBA00006840"/>
    </source>
</evidence>
<feature type="transmembrane region" description="Helical" evidence="8">
    <location>
        <begin position="57"/>
        <end position="78"/>
    </location>
</feature>
<dbReference type="OMA" id="WAFCTSI"/>
<dbReference type="GO" id="GO:0070442">
    <property type="term" value="C:integrin alphaIIb-beta3 complex"/>
    <property type="evidence" value="ECO:0007669"/>
    <property type="project" value="Ensembl"/>
</dbReference>
<dbReference type="GO" id="GO:0042832">
    <property type="term" value="P:defense response to protozoan"/>
    <property type="evidence" value="ECO:0007669"/>
    <property type="project" value="Ensembl"/>
</dbReference>
<dbReference type="InterPro" id="IPR018499">
    <property type="entry name" value="Tetraspanin/Peripherin"/>
</dbReference>
<dbReference type="Ensembl" id="ENSSTOT00000027438.2">
    <property type="protein sequence ID" value="ENSSTOP00000015376.1"/>
    <property type="gene ID" value="ENSSTOG00000022426.2"/>
</dbReference>
<keyword evidence="3 8" id="KW-0812">Transmembrane</keyword>
<dbReference type="GO" id="GO:0007229">
    <property type="term" value="P:integrin-mediated signaling pathway"/>
    <property type="evidence" value="ECO:0007669"/>
    <property type="project" value="Ensembl"/>
</dbReference>
<dbReference type="CDD" id="cd03153">
    <property type="entry name" value="PHEMX_like_LEL"/>
    <property type="match status" value="1"/>
</dbReference>
<dbReference type="InterPro" id="IPR008952">
    <property type="entry name" value="Tetraspanin_EC2_sf"/>
</dbReference>
<dbReference type="GeneID" id="101967537"/>
<dbReference type="GO" id="GO:0030886">
    <property type="term" value="P:negative regulation of myeloid dendritic cell activation"/>
    <property type="evidence" value="ECO:0007669"/>
    <property type="project" value="Ensembl"/>
</dbReference>
<dbReference type="GO" id="GO:0042098">
    <property type="term" value="P:T cell proliferation"/>
    <property type="evidence" value="ECO:0007669"/>
    <property type="project" value="Ensembl"/>
</dbReference>
<comment type="similarity">
    <text evidence="2">Belongs to the tetraspanin (TM4SF) family.</text>
</comment>
<evidence type="ECO:0000313" key="10">
    <source>
        <dbReference type="Proteomes" id="UP000005215"/>
    </source>
</evidence>
<dbReference type="FunCoup" id="I3MTD1">
    <property type="interactions" value="13"/>
</dbReference>
<dbReference type="GeneTree" id="ENSGT00390000003287"/>
<dbReference type="GO" id="GO:0042130">
    <property type="term" value="P:negative regulation of T cell proliferation"/>
    <property type="evidence" value="ECO:0007669"/>
    <property type="project" value="Ensembl"/>
</dbReference>
<evidence type="ECO:0000313" key="9">
    <source>
        <dbReference type="Ensembl" id="ENSSTOP00000015376.1"/>
    </source>
</evidence>
<dbReference type="HOGENOM" id="CLU_076116_0_0_1"/>
<evidence type="ECO:0000256" key="5">
    <source>
        <dbReference type="ARBA" id="ARBA00023136"/>
    </source>
</evidence>
<protein>
    <recommendedName>
        <fullName evidence="6">Tetraspanin-32</fullName>
    </recommendedName>
    <alternativeName>
        <fullName evidence="7">Protein Phemx</fullName>
    </alternativeName>
</protein>
<dbReference type="Proteomes" id="UP000005215">
    <property type="component" value="Unassembled WGS sequence"/>
</dbReference>
<accession>I3MTD1</accession>
<evidence type="ECO:0000256" key="6">
    <source>
        <dbReference type="ARBA" id="ARBA00073350"/>
    </source>
</evidence>
<reference evidence="9" key="3">
    <citation type="submission" date="2025-09" db="UniProtKB">
        <authorList>
            <consortium name="Ensembl"/>
        </authorList>
    </citation>
    <scope>IDENTIFICATION</scope>
</reference>
<name>I3MTD1_ICTTR</name>
<dbReference type="STRING" id="43179.ENSSTOP00000015376"/>
<organism evidence="9 10">
    <name type="scientific">Ictidomys tridecemlineatus</name>
    <name type="common">Thirteen-lined ground squirrel</name>
    <name type="synonym">Spermophilus tridecemlineatus</name>
    <dbReference type="NCBI Taxonomy" id="43179"/>
    <lineage>
        <taxon>Eukaryota</taxon>
        <taxon>Metazoa</taxon>
        <taxon>Chordata</taxon>
        <taxon>Craniata</taxon>
        <taxon>Vertebrata</taxon>
        <taxon>Euteleostomi</taxon>
        <taxon>Mammalia</taxon>
        <taxon>Eutheria</taxon>
        <taxon>Euarchontoglires</taxon>
        <taxon>Glires</taxon>
        <taxon>Rodentia</taxon>
        <taxon>Sciuromorpha</taxon>
        <taxon>Sciuridae</taxon>
        <taxon>Xerinae</taxon>
        <taxon>Marmotini</taxon>
        <taxon>Ictidomys</taxon>
    </lineage>
</organism>
<dbReference type="GO" id="GO:0007010">
    <property type="term" value="P:cytoskeleton organization"/>
    <property type="evidence" value="ECO:0007669"/>
    <property type="project" value="Ensembl"/>
</dbReference>
<gene>
    <name evidence="9" type="primary">TSPAN32</name>
</gene>
<dbReference type="GO" id="GO:0050688">
    <property type="term" value="P:regulation of defense response to virus"/>
    <property type="evidence" value="ECO:0007669"/>
    <property type="project" value="Ensembl"/>
</dbReference>
<dbReference type="GO" id="GO:0009986">
    <property type="term" value="C:cell surface"/>
    <property type="evidence" value="ECO:0007669"/>
    <property type="project" value="Ensembl"/>
</dbReference>
<proteinExistence type="inferred from homology"/>
<evidence type="ECO:0000256" key="7">
    <source>
        <dbReference type="ARBA" id="ARBA00077406"/>
    </source>
</evidence>
<reference evidence="9" key="2">
    <citation type="submission" date="2025-08" db="UniProtKB">
        <authorList>
            <consortium name="Ensembl"/>
        </authorList>
    </citation>
    <scope>IDENTIFICATION</scope>
</reference>
<comment type="subcellular location">
    <subcellularLocation>
        <location evidence="1">Membrane</location>
        <topology evidence="1">Multi-pass membrane protein</topology>
    </subcellularLocation>
</comment>
<feature type="transmembrane region" description="Helical" evidence="8">
    <location>
        <begin position="90"/>
        <end position="113"/>
    </location>
</feature>
<evidence type="ECO:0000256" key="1">
    <source>
        <dbReference type="ARBA" id="ARBA00004141"/>
    </source>
</evidence>